<dbReference type="InterPro" id="IPR036390">
    <property type="entry name" value="WH_DNA-bd_sf"/>
</dbReference>
<organism evidence="5 6">
    <name type="scientific">Microlunatus soli</name>
    <dbReference type="NCBI Taxonomy" id="630515"/>
    <lineage>
        <taxon>Bacteria</taxon>
        <taxon>Bacillati</taxon>
        <taxon>Actinomycetota</taxon>
        <taxon>Actinomycetes</taxon>
        <taxon>Propionibacteriales</taxon>
        <taxon>Propionibacteriaceae</taxon>
        <taxon>Microlunatus</taxon>
    </lineage>
</organism>
<keyword evidence="3" id="KW-0804">Transcription</keyword>
<dbReference type="InterPro" id="IPR011711">
    <property type="entry name" value="GntR_C"/>
</dbReference>
<dbReference type="PRINTS" id="PR00035">
    <property type="entry name" value="HTHGNTR"/>
</dbReference>
<dbReference type="InterPro" id="IPR036388">
    <property type="entry name" value="WH-like_DNA-bd_sf"/>
</dbReference>
<sequence length="273" mass="29578">MAVSIVGPLVGCLVAVLLAPMEEVAVSTMRKPRVDGSPALTDVAVQKIKQMIISGELAPGQRLPREADFADRLGLSRSSLREAVKGLSMLGVLDVRQGDGTYVASLDSVMLLGGMAFVVDFHRDDEVLHFLEVRRILEPAASEMACVRLTDAEIDELDAHLDRLGEDPSVEELVASDLEFHKMIVAGSGNPVLTSLLDSIAGPIQRARLWRGSTEAHALARTTAEHRAIVRALRARMPAVVSAAVTTHIFGVEQWLRSASPELRRQLQLTARP</sequence>
<dbReference type="InterPro" id="IPR000524">
    <property type="entry name" value="Tscrpt_reg_HTH_GntR"/>
</dbReference>
<accession>A0A1H1TET1</accession>
<dbReference type="PROSITE" id="PS50949">
    <property type="entry name" value="HTH_GNTR"/>
    <property type="match status" value="1"/>
</dbReference>
<dbReference type="GO" id="GO:0003677">
    <property type="term" value="F:DNA binding"/>
    <property type="evidence" value="ECO:0007669"/>
    <property type="project" value="UniProtKB-KW"/>
</dbReference>
<dbReference type="SMART" id="SM00345">
    <property type="entry name" value="HTH_GNTR"/>
    <property type="match status" value="1"/>
</dbReference>
<reference evidence="5 6" key="1">
    <citation type="submission" date="2016-10" db="EMBL/GenBank/DDBJ databases">
        <authorList>
            <person name="de Groot N.N."/>
        </authorList>
    </citation>
    <scope>NUCLEOTIDE SEQUENCE [LARGE SCALE GENOMIC DNA]</scope>
    <source>
        <strain evidence="5 6">DSM 21800</strain>
    </source>
</reference>
<dbReference type="PANTHER" id="PTHR43537:SF5">
    <property type="entry name" value="UXU OPERON TRANSCRIPTIONAL REGULATOR"/>
    <property type="match status" value="1"/>
</dbReference>
<dbReference type="AlphaFoldDB" id="A0A1H1TET1"/>
<dbReference type="SUPFAM" id="SSF48008">
    <property type="entry name" value="GntR ligand-binding domain-like"/>
    <property type="match status" value="1"/>
</dbReference>
<gene>
    <name evidence="5" type="ORF">SAMN04489812_2347</name>
</gene>
<evidence type="ECO:0000256" key="3">
    <source>
        <dbReference type="ARBA" id="ARBA00023163"/>
    </source>
</evidence>
<dbReference type="SUPFAM" id="SSF46785">
    <property type="entry name" value="Winged helix' DNA-binding domain"/>
    <property type="match status" value="1"/>
</dbReference>
<keyword evidence="2 5" id="KW-0238">DNA-binding</keyword>
<evidence type="ECO:0000256" key="1">
    <source>
        <dbReference type="ARBA" id="ARBA00023015"/>
    </source>
</evidence>
<evidence type="ECO:0000313" key="6">
    <source>
        <dbReference type="Proteomes" id="UP000199103"/>
    </source>
</evidence>
<evidence type="ECO:0000259" key="4">
    <source>
        <dbReference type="PROSITE" id="PS50949"/>
    </source>
</evidence>
<dbReference type="Pfam" id="PF07729">
    <property type="entry name" value="FCD"/>
    <property type="match status" value="1"/>
</dbReference>
<feature type="domain" description="HTH gntR-type" evidence="4">
    <location>
        <begin position="38"/>
        <end position="106"/>
    </location>
</feature>
<name>A0A1H1TET1_9ACTN</name>
<protein>
    <submittedName>
        <fullName evidence="5">DNA-binding transcriptional regulator, FadR family</fullName>
    </submittedName>
</protein>
<dbReference type="GO" id="GO:0003700">
    <property type="term" value="F:DNA-binding transcription factor activity"/>
    <property type="evidence" value="ECO:0007669"/>
    <property type="project" value="InterPro"/>
</dbReference>
<dbReference type="InterPro" id="IPR008920">
    <property type="entry name" value="TF_FadR/GntR_C"/>
</dbReference>
<proteinExistence type="predicted"/>
<dbReference type="Pfam" id="PF00392">
    <property type="entry name" value="GntR"/>
    <property type="match status" value="1"/>
</dbReference>
<keyword evidence="6" id="KW-1185">Reference proteome</keyword>
<dbReference type="SMART" id="SM00895">
    <property type="entry name" value="FCD"/>
    <property type="match status" value="1"/>
</dbReference>
<evidence type="ECO:0000313" key="5">
    <source>
        <dbReference type="EMBL" id="SDS58039.1"/>
    </source>
</evidence>
<dbReference type="STRING" id="630515.SAMN04489812_2347"/>
<dbReference type="PANTHER" id="PTHR43537">
    <property type="entry name" value="TRANSCRIPTIONAL REGULATOR, GNTR FAMILY"/>
    <property type="match status" value="1"/>
</dbReference>
<dbReference type="EMBL" id="LT629772">
    <property type="protein sequence ID" value="SDS58039.1"/>
    <property type="molecule type" value="Genomic_DNA"/>
</dbReference>
<dbReference type="Proteomes" id="UP000199103">
    <property type="component" value="Chromosome I"/>
</dbReference>
<evidence type="ECO:0000256" key="2">
    <source>
        <dbReference type="ARBA" id="ARBA00023125"/>
    </source>
</evidence>
<keyword evidence="1" id="KW-0805">Transcription regulation</keyword>
<dbReference type="Gene3D" id="1.10.10.10">
    <property type="entry name" value="Winged helix-like DNA-binding domain superfamily/Winged helix DNA-binding domain"/>
    <property type="match status" value="1"/>
</dbReference>
<dbReference type="CDD" id="cd07377">
    <property type="entry name" value="WHTH_GntR"/>
    <property type="match status" value="1"/>
</dbReference>
<dbReference type="Gene3D" id="1.20.120.530">
    <property type="entry name" value="GntR ligand-binding domain-like"/>
    <property type="match status" value="1"/>
</dbReference>